<dbReference type="InterPro" id="IPR001543">
    <property type="entry name" value="FliN-like_C"/>
</dbReference>
<dbReference type="Gene3D" id="3.40.1550.10">
    <property type="entry name" value="CheC-like"/>
    <property type="match status" value="1"/>
</dbReference>
<dbReference type="SUPFAM" id="SSF101801">
    <property type="entry name" value="Surface presentation of antigens (SPOA)"/>
    <property type="match status" value="1"/>
</dbReference>
<reference evidence="11 12" key="1">
    <citation type="submission" date="2020-08" db="EMBL/GenBank/DDBJ databases">
        <title>Sequencing the genomes of 1000 actinobacteria strains.</title>
        <authorList>
            <person name="Klenk H.-P."/>
        </authorList>
    </citation>
    <scope>NUCLEOTIDE SEQUENCE [LARGE SCALE GENOMIC DNA]</scope>
    <source>
        <strain evidence="11 12">DSM 105784</strain>
    </source>
</reference>
<evidence type="ECO:0000256" key="4">
    <source>
        <dbReference type="ARBA" id="ARBA00021898"/>
    </source>
</evidence>
<keyword evidence="11" id="KW-0966">Cell projection</keyword>
<keyword evidence="5" id="KW-1003">Cell membrane</keyword>
<dbReference type="GO" id="GO:0071978">
    <property type="term" value="P:bacterial-type flagellum-dependent swarming motility"/>
    <property type="evidence" value="ECO:0007669"/>
    <property type="project" value="TreeGrafter"/>
</dbReference>
<evidence type="ECO:0000256" key="3">
    <source>
        <dbReference type="ARBA" id="ARBA00011049"/>
    </source>
</evidence>
<dbReference type="CDD" id="cd17908">
    <property type="entry name" value="FliM"/>
    <property type="match status" value="1"/>
</dbReference>
<gene>
    <name evidence="11" type="ORF">HD599_003493</name>
</gene>
<keyword evidence="7" id="KW-0283">Flagellar rotation</keyword>
<name>A0A841AMC2_9MICO</name>
<dbReference type="SUPFAM" id="SSF103039">
    <property type="entry name" value="CheC-like"/>
    <property type="match status" value="1"/>
</dbReference>
<evidence type="ECO:0000256" key="8">
    <source>
        <dbReference type="ARBA" id="ARBA00023136"/>
    </source>
</evidence>
<dbReference type="Gene3D" id="2.30.330.10">
    <property type="entry name" value="SpoA-like"/>
    <property type="match status" value="1"/>
</dbReference>
<keyword evidence="12" id="KW-1185">Reference proteome</keyword>
<dbReference type="PIRSF" id="PIRSF002888">
    <property type="entry name" value="FliM"/>
    <property type="match status" value="1"/>
</dbReference>
<comment type="subcellular location">
    <subcellularLocation>
        <location evidence="1">Bacterial flagellum basal body</location>
    </subcellularLocation>
    <subcellularLocation>
        <location evidence="2">Cell membrane</location>
        <topology evidence="2">Peripheral membrane protein</topology>
    </subcellularLocation>
</comment>
<dbReference type="AlphaFoldDB" id="A0A841AMC2"/>
<evidence type="ECO:0000256" key="6">
    <source>
        <dbReference type="ARBA" id="ARBA00022500"/>
    </source>
</evidence>
<dbReference type="PANTHER" id="PTHR30034:SF6">
    <property type="entry name" value="YOP PROTEINS TRANSLOCATION PROTEIN Q"/>
    <property type="match status" value="1"/>
</dbReference>
<dbReference type="GO" id="GO:0005886">
    <property type="term" value="C:plasma membrane"/>
    <property type="evidence" value="ECO:0007669"/>
    <property type="project" value="UniProtKB-SubCell"/>
</dbReference>
<dbReference type="GO" id="GO:0009425">
    <property type="term" value="C:bacterial-type flagellum basal body"/>
    <property type="evidence" value="ECO:0007669"/>
    <property type="project" value="UniProtKB-SubCell"/>
</dbReference>
<dbReference type="Proteomes" id="UP000536685">
    <property type="component" value="Unassembled WGS sequence"/>
</dbReference>
<dbReference type="GO" id="GO:0003774">
    <property type="term" value="F:cytoskeletal motor activity"/>
    <property type="evidence" value="ECO:0007669"/>
    <property type="project" value="InterPro"/>
</dbReference>
<dbReference type="PANTHER" id="PTHR30034">
    <property type="entry name" value="FLAGELLAR MOTOR SWITCH PROTEIN FLIM"/>
    <property type="match status" value="1"/>
</dbReference>
<comment type="caution">
    <text evidence="11">The sequence shown here is derived from an EMBL/GenBank/DDBJ whole genome shotgun (WGS) entry which is preliminary data.</text>
</comment>
<comment type="similarity">
    <text evidence="3">Belongs to the FliM family.</text>
</comment>
<feature type="domain" description="Flagellar motor switch protein FliN-like C-terminal" evidence="10">
    <location>
        <begin position="228"/>
        <end position="295"/>
    </location>
</feature>
<keyword evidence="9" id="KW-0975">Bacterial flagellum</keyword>
<keyword evidence="8" id="KW-0472">Membrane</keyword>
<keyword evidence="6" id="KW-0145">Chemotaxis</keyword>
<evidence type="ECO:0000259" key="10">
    <source>
        <dbReference type="Pfam" id="PF01052"/>
    </source>
</evidence>
<keyword evidence="11" id="KW-0282">Flagellum</keyword>
<protein>
    <recommendedName>
        <fullName evidence="4">Flagellar motor switch protein FliM</fullName>
    </recommendedName>
</protein>
<dbReference type="EMBL" id="JACHMJ010000001">
    <property type="protein sequence ID" value="MBB5845170.1"/>
    <property type="molecule type" value="Genomic_DNA"/>
</dbReference>
<evidence type="ECO:0000313" key="11">
    <source>
        <dbReference type="EMBL" id="MBB5845170.1"/>
    </source>
</evidence>
<proteinExistence type="inferred from homology"/>
<evidence type="ECO:0000256" key="2">
    <source>
        <dbReference type="ARBA" id="ARBA00004202"/>
    </source>
</evidence>
<dbReference type="InterPro" id="IPR001689">
    <property type="entry name" value="Flag_FliM"/>
</dbReference>
<evidence type="ECO:0000256" key="1">
    <source>
        <dbReference type="ARBA" id="ARBA00004117"/>
    </source>
</evidence>
<dbReference type="Pfam" id="PF02154">
    <property type="entry name" value="FliM"/>
    <property type="match status" value="1"/>
</dbReference>
<evidence type="ECO:0000256" key="7">
    <source>
        <dbReference type="ARBA" id="ARBA00022779"/>
    </source>
</evidence>
<keyword evidence="11" id="KW-0969">Cilium</keyword>
<sequence>MTVQEHIAVGAPAKAAPAVELYDFRRPTTLAREHSRVLELAFETFARQWGTQLTASVRIVSQVSCEQVVMQTYDEYASGLPSTTAMVLCTLGSTDAKAVIQVPAAAALGWVTYMLGGIRPKPVAERKFTQIEQALVRRLFEDALEDLRYSFGSLFVTPIAVDSIQYNSQFAQAAATADLMIVASFVIRVGDTSTTATLAVPAEVLLPQLGEANPTSTAVDAHDLITAQLGGVPVEIALRLTPAKVTPSKILGLAVGDILPIPHPQHRPFELAVDGQVLARGAAGANGARLACVVVSTGATNPDFNSEEI</sequence>
<accession>A0A841AMC2</accession>
<evidence type="ECO:0000256" key="5">
    <source>
        <dbReference type="ARBA" id="ARBA00022475"/>
    </source>
</evidence>
<dbReference type="InterPro" id="IPR036429">
    <property type="entry name" value="SpoA-like_sf"/>
</dbReference>
<dbReference type="GO" id="GO:0050918">
    <property type="term" value="P:positive chemotaxis"/>
    <property type="evidence" value="ECO:0007669"/>
    <property type="project" value="TreeGrafter"/>
</dbReference>
<dbReference type="InterPro" id="IPR028976">
    <property type="entry name" value="CheC-like_sf"/>
</dbReference>
<evidence type="ECO:0000256" key="9">
    <source>
        <dbReference type="ARBA" id="ARBA00023143"/>
    </source>
</evidence>
<organism evidence="11 12">
    <name type="scientific">Conyzicola lurida</name>
    <dbReference type="NCBI Taxonomy" id="1172621"/>
    <lineage>
        <taxon>Bacteria</taxon>
        <taxon>Bacillati</taxon>
        <taxon>Actinomycetota</taxon>
        <taxon>Actinomycetes</taxon>
        <taxon>Micrococcales</taxon>
        <taxon>Microbacteriaceae</taxon>
        <taxon>Conyzicola</taxon>
    </lineage>
</organism>
<dbReference type="Pfam" id="PF01052">
    <property type="entry name" value="FliMN_C"/>
    <property type="match status" value="1"/>
</dbReference>
<evidence type="ECO:0000313" key="12">
    <source>
        <dbReference type="Proteomes" id="UP000536685"/>
    </source>
</evidence>
<dbReference type="RefSeq" id="WP_343062150.1">
    <property type="nucleotide sequence ID" value="NZ_JACHMJ010000001.1"/>
</dbReference>